<evidence type="ECO:0000256" key="7">
    <source>
        <dbReference type="SAM" id="MobiDB-lite"/>
    </source>
</evidence>
<feature type="compositionally biased region" description="Basic and acidic residues" evidence="7">
    <location>
        <begin position="263"/>
        <end position="279"/>
    </location>
</feature>
<dbReference type="InterPro" id="IPR007248">
    <property type="entry name" value="Mpv17_PMP22"/>
</dbReference>
<dbReference type="EMBL" id="ML995810">
    <property type="protein sequence ID" value="KAF2773599.1"/>
    <property type="molecule type" value="Genomic_DNA"/>
</dbReference>
<evidence type="ECO:0000313" key="8">
    <source>
        <dbReference type="EMBL" id="KAF2773599.1"/>
    </source>
</evidence>
<dbReference type="GO" id="GO:0005739">
    <property type="term" value="C:mitochondrion"/>
    <property type="evidence" value="ECO:0007669"/>
    <property type="project" value="TreeGrafter"/>
</dbReference>
<comment type="subcellular location">
    <subcellularLocation>
        <location evidence="1">Membrane</location>
        <topology evidence="1">Multi-pass membrane protein</topology>
    </subcellularLocation>
</comment>
<dbReference type="AlphaFoldDB" id="A0A6G1LLZ7"/>
<gene>
    <name evidence="8" type="ORF">EJ03DRAFT_102052</name>
</gene>
<name>A0A6G1LLZ7_9PEZI</name>
<evidence type="ECO:0000256" key="3">
    <source>
        <dbReference type="ARBA" id="ARBA00022692"/>
    </source>
</evidence>
<dbReference type="PANTHER" id="PTHR11266:SF113">
    <property type="entry name" value="MEMBRANE PROTEIN, MPV17_PMP22 FAMILY, PUTATIVE (AFU_ORTHOLOGUE AFUA_1G13840)-RELATED"/>
    <property type="match status" value="1"/>
</dbReference>
<feature type="region of interest" description="Disordered" evidence="7">
    <location>
        <begin position="257"/>
        <end position="286"/>
    </location>
</feature>
<dbReference type="Pfam" id="PF04117">
    <property type="entry name" value="Mpv17_PMP22"/>
    <property type="match status" value="1"/>
</dbReference>
<evidence type="ECO:0000256" key="4">
    <source>
        <dbReference type="ARBA" id="ARBA00022989"/>
    </source>
</evidence>
<organism evidence="8 9">
    <name type="scientific">Teratosphaeria nubilosa</name>
    <dbReference type="NCBI Taxonomy" id="161662"/>
    <lineage>
        <taxon>Eukaryota</taxon>
        <taxon>Fungi</taxon>
        <taxon>Dikarya</taxon>
        <taxon>Ascomycota</taxon>
        <taxon>Pezizomycotina</taxon>
        <taxon>Dothideomycetes</taxon>
        <taxon>Dothideomycetidae</taxon>
        <taxon>Mycosphaerellales</taxon>
        <taxon>Teratosphaeriaceae</taxon>
        <taxon>Teratosphaeria</taxon>
    </lineage>
</organism>
<keyword evidence="4" id="KW-1133">Transmembrane helix</keyword>
<comment type="similarity">
    <text evidence="2 6">Belongs to the peroxisomal membrane protein PXMP2/4 family.</text>
</comment>
<proteinExistence type="inferred from homology"/>
<protein>
    <submittedName>
        <fullName evidence="8">Uncharacterized protein</fullName>
    </submittedName>
</protein>
<dbReference type="OrthoDB" id="430207at2759"/>
<keyword evidence="9" id="KW-1185">Reference proteome</keyword>
<keyword evidence="3" id="KW-0812">Transmembrane</keyword>
<evidence type="ECO:0000256" key="2">
    <source>
        <dbReference type="ARBA" id="ARBA00006824"/>
    </source>
</evidence>
<evidence type="ECO:0000256" key="6">
    <source>
        <dbReference type="RuleBase" id="RU363053"/>
    </source>
</evidence>
<accession>A0A6G1LLZ7</accession>
<keyword evidence="5" id="KW-0472">Membrane</keyword>
<evidence type="ECO:0000256" key="5">
    <source>
        <dbReference type="ARBA" id="ARBA00023136"/>
    </source>
</evidence>
<dbReference type="Proteomes" id="UP000799436">
    <property type="component" value="Unassembled WGS sequence"/>
</dbReference>
<dbReference type="PANTHER" id="PTHR11266">
    <property type="entry name" value="PEROXISOMAL MEMBRANE PROTEIN 2, PXMP2 MPV17"/>
    <property type="match status" value="1"/>
</dbReference>
<reference evidence="8" key="1">
    <citation type="journal article" date="2020" name="Stud. Mycol.">
        <title>101 Dothideomycetes genomes: a test case for predicting lifestyles and emergence of pathogens.</title>
        <authorList>
            <person name="Haridas S."/>
            <person name="Albert R."/>
            <person name="Binder M."/>
            <person name="Bloem J."/>
            <person name="Labutti K."/>
            <person name="Salamov A."/>
            <person name="Andreopoulos B."/>
            <person name="Baker S."/>
            <person name="Barry K."/>
            <person name="Bills G."/>
            <person name="Bluhm B."/>
            <person name="Cannon C."/>
            <person name="Castanera R."/>
            <person name="Culley D."/>
            <person name="Daum C."/>
            <person name="Ezra D."/>
            <person name="Gonzalez J."/>
            <person name="Henrissat B."/>
            <person name="Kuo A."/>
            <person name="Liang C."/>
            <person name="Lipzen A."/>
            <person name="Lutzoni F."/>
            <person name="Magnuson J."/>
            <person name="Mondo S."/>
            <person name="Nolan M."/>
            <person name="Ohm R."/>
            <person name="Pangilinan J."/>
            <person name="Park H.-J."/>
            <person name="Ramirez L."/>
            <person name="Alfaro M."/>
            <person name="Sun H."/>
            <person name="Tritt A."/>
            <person name="Yoshinaga Y."/>
            <person name="Zwiers L.-H."/>
            <person name="Turgeon B."/>
            <person name="Goodwin S."/>
            <person name="Spatafora J."/>
            <person name="Crous P."/>
            <person name="Grigoriev I."/>
        </authorList>
    </citation>
    <scope>NUCLEOTIDE SEQUENCE</scope>
    <source>
        <strain evidence="8">CBS 116005</strain>
    </source>
</reference>
<feature type="region of interest" description="Disordered" evidence="7">
    <location>
        <begin position="25"/>
        <end position="59"/>
    </location>
</feature>
<evidence type="ECO:0000256" key="1">
    <source>
        <dbReference type="ARBA" id="ARBA00004141"/>
    </source>
</evidence>
<sequence>MIFLFPGLAGRSTVRRLQERIHRSIVRRHQARYESGKTNGPQASDAKSPKPPPPGSTYRTIPGPAWAWIEPLAKPLRGYGNMQKRSPLLTQWESSLVIYYLGDLSAQTMQTSGFKEGDYEPARGLRAMLIGGLSSIPSYKWFLFLGDHFNYKSHVLSLAVKIVINQSVFTPIFNTYFFSMQSLFARETWMDLAEAKKRVIETVPTSVKNSWKVWPIVTAFSFTFIPPQSRNVFAGVIAVFWQTYLSWLNKQAEQAEGLGRQAEQGKVEEREERGFEGKRPRMAAKS</sequence>
<dbReference type="GO" id="GO:0016020">
    <property type="term" value="C:membrane"/>
    <property type="evidence" value="ECO:0007669"/>
    <property type="project" value="UniProtKB-SubCell"/>
</dbReference>
<evidence type="ECO:0000313" key="9">
    <source>
        <dbReference type="Proteomes" id="UP000799436"/>
    </source>
</evidence>